<dbReference type="Pfam" id="PF14234">
    <property type="entry name" value="DUF4336"/>
    <property type="match status" value="1"/>
</dbReference>
<protein>
    <submittedName>
        <fullName evidence="1">DUF4336 domain-containing protein</fullName>
    </submittedName>
</protein>
<proteinExistence type="predicted"/>
<sequence>MMREIDQDIWVAEQPLQYFGLSVGTRMTVIRLEKQELLVISPIELDDTIVRQLQQIETV</sequence>
<dbReference type="KEGG" id="enn:FRE64_06170"/>
<gene>
    <name evidence="1" type="ORF">FRE64_06170</name>
</gene>
<accession>A0A5B8NMP6</accession>
<dbReference type="InterPro" id="IPR025638">
    <property type="entry name" value="DUF4336"/>
</dbReference>
<dbReference type="EMBL" id="CP042326">
    <property type="protein sequence ID" value="QDZ39550.1"/>
    <property type="molecule type" value="Genomic_DNA"/>
</dbReference>
<dbReference type="OrthoDB" id="450111at2"/>
<name>A0A5B8NMP6_9CHRO</name>
<reference evidence="1" key="1">
    <citation type="submission" date="2019-08" db="EMBL/GenBank/DDBJ databases">
        <title>Carotenoids and Carotenoid Binding Proteins in the Halophilic Cyanobacterium Euhalothece sp. ZM00.</title>
        <authorList>
            <person name="Cho S.M."/>
            <person name="Song J.Y."/>
            <person name="Park Y.-I."/>
        </authorList>
    </citation>
    <scope>NUCLEOTIDE SEQUENCE [LARGE SCALE GENOMIC DNA]</scope>
    <source>
        <strain evidence="1">Z-M001</strain>
    </source>
</reference>
<evidence type="ECO:0000313" key="2">
    <source>
        <dbReference type="Proteomes" id="UP000318453"/>
    </source>
</evidence>
<dbReference type="Proteomes" id="UP000318453">
    <property type="component" value="Chromosome"/>
</dbReference>
<organism evidence="1 2">
    <name type="scientific">Euhalothece natronophila Z-M001</name>
    <dbReference type="NCBI Taxonomy" id="522448"/>
    <lineage>
        <taxon>Bacteria</taxon>
        <taxon>Bacillati</taxon>
        <taxon>Cyanobacteriota</taxon>
        <taxon>Cyanophyceae</taxon>
        <taxon>Oscillatoriophycideae</taxon>
        <taxon>Chroococcales</taxon>
        <taxon>Halothecacae</taxon>
        <taxon>Halothece cluster</taxon>
        <taxon>Euhalothece</taxon>
    </lineage>
</organism>
<dbReference type="AlphaFoldDB" id="A0A5B8NMP6"/>
<evidence type="ECO:0000313" key="1">
    <source>
        <dbReference type="EMBL" id="QDZ39550.1"/>
    </source>
</evidence>
<keyword evidence="2" id="KW-1185">Reference proteome</keyword>